<dbReference type="RefSeq" id="XP_058334623.1">
    <property type="nucleotide sequence ID" value="XM_058471482.1"/>
</dbReference>
<dbReference type="PANTHER" id="PTHR15608">
    <property type="entry name" value="SPLICING FACTOR U2AF-ASSOCIATED PROTEIN 2"/>
    <property type="match status" value="1"/>
</dbReference>
<keyword evidence="4 6" id="KW-0694">RNA-binding</keyword>
<evidence type="ECO:0000259" key="8">
    <source>
        <dbReference type="PROSITE" id="PS50102"/>
    </source>
</evidence>
<evidence type="ECO:0000256" key="2">
    <source>
        <dbReference type="ARBA" id="ARBA00022664"/>
    </source>
</evidence>
<keyword evidence="2" id="KW-0507">mRNA processing</keyword>
<evidence type="ECO:0000313" key="9">
    <source>
        <dbReference type="EMBL" id="KAJ5247202.1"/>
    </source>
</evidence>
<dbReference type="InterPro" id="IPR035979">
    <property type="entry name" value="RBD_domain_sf"/>
</dbReference>
<dbReference type="SUPFAM" id="SSF54928">
    <property type="entry name" value="RNA-binding domain, RBD"/>
    <property type="match status" value="2"/>
</dbReference>
<feature type="compositionally biased region" description="Basic and acidic residues" evidence="7">
    <location>
        <begin position="135"/>
        <end position="159"/>
    </location>
</feature>
<keyword evidence="3" id="KW-0677">Repeat</keyword>
<feature type="domain" description="RRM" evidence="8">
    <location>
        <begin position="43"/>
        <end position="134"/>
    </location>
</feature>
<dbReference type="InterPro" id="IPR034393">
    <property type="entry name" value="TatSF1-like"/>
</dbReference>
<feature type="region of interest" description="Disordered" evidence="7">
    <location>
        <begin position="277"/>
        <end position="330"/>
    </location>
</feature>
<gene>
    <name evidence="9" type="ORF">N7468_002185</name>
</gene>
<evidence type="ECO:0000256" key="3">
    <source>
        <dbReference type="ARBA" id="ARBA00022737"/>
    </source>
</evidence>
<name>A0A9W9PJF1_9EURO</name>
<dbReference type="GO" id="GO:0005684">
    <property type="term" value="C:U2-type spliceosomal complex"/>
    <property type="evidence" value="ECO:0007669"/>
    <property type="project" value="TreeGrafter"/>
</dbReference>
<sequence length="330" mass="36697">MDSTQPPANPASPAGPAKPAEGHSKKRKHSGDSAKPSKPRENTAVYVTNLPLDATKDEICEVFRKYGIIAEELETGAPRIKMYEDDAGNFKGEALVVYFRPESVSLACQMLHETEFRFGGPGSAQMMNVQPADYSYKRQKDAPTETSKKDKQKRAEHAQRMMSKLNDWSDDEPEPTVPKPTRPGKVVILKHMFTLDELKDDPAAILDITEDIQEECSKLGEVTNVTLYDKEADGVVSVRFADGESAQECVKLMDGRWFGGTRVQAYIKTGREKFRQSGDRRDKDEMIAKYGVEGADETEASRMDRFGDWLEGEDKGSETEGAGVEDGEDN</sequence>
<dbReference type="InterPro" id="IPR012677">
    <property type="entry name" value="Nucleotide-bd_a/b_plait_sf"/>
</dbReference>
<evidence type="ECO:0000256" key="7">
    <source>
        <dbReference type="SAM" id="MobiDB-lite"/>
    </source>
</evidence>
<accession>A0A9W9PJF1</accession>
<evidence type="ECO:0000256" key="6">
    <source>
        <dbReference type="PROSITE-ProRule" id="PRU00176"/>
    </source>
</evidence>
<dbReference type="GO" id="GO:0005686">
    <property type="term" value="C:U2 snRNP"/>
    <property type="evidence" value="ECO:0007669"/>
    <property type="project" value="TreeGrafter"/>
</dbReference>
<dbReference type="InterPro" id="IPR034392">
    <property type="entry name" value="TatSF1-like_RRM1"/>
</dbReference>
<feature type="compositionally biased region" description="Basic and acidic residues" evidence="7">
    <location>
        <begin position="277"/>
        <end position="287"/>
    </location>
</feature>
<dbReference type="Proteomes" id="UP001150941">
    <property type="component" value="Unassembled WGS sequence"/>
</dbReference>
<dbReference type="GeneID" id="83198785"/>
<dbReference type="FunFam" id="3.30.70.330:FF:000105">
    <property type="entry name" value="HIV Tat-specific factor 1 homolog"/>
    <property type="match status" value="1"/>
</dbReference>
<dbReference type="EMBL" id="JAPQKS010000002">
    <property type="protein sequence ID" value="KAJ5247202.1"/>
    <property type="molecule type" value="Genomic_DNA"/>
</dbReference>
<comment type="similarity">
    <text evidence="1">Belongs to the HTATSF1 family.</text>
</comment>
<dbReference type="OrthoDB" id="10258585at2759"/>
<dbReference type="PROSITE" id="PS50102">
    <property type="entry name" value="RRM"/>
    <property type="match status" value="1"/>
</dbReference>
<dbReference type="GO" id="GO:0000398">
    <property type="term" value="P:mRNA splicing, via spliceosome"/>
    <property type="evidence" value="ECO:0007669"/>
    <property type="project" value="InterPro"/>
</dbReference>
<dbReference type="InterPro" id="IPR000504">
    <property type="entry name" value="RRM_dom"/>
</dbReference>
<reference evidence="9" key="1">
    <citation type="submission" date="2022-11" db="EMBL/GenBank/DDBJ databases">
        <authorList>
            <person name="Petersen C."/>
        </authorList>
    </citation>
    <scope>NUCLEOTIDE SEQUENCE</scope>
    <source>
        <strain evidence="9">IBT 19713</strain>
    </source>
</reference>
<feature type="region of interest" description="Disordered" evidence="7">
    <location>
        <begin position="135"/>
        <end position="182"/>
    </location>
</feature>
<evidence type="ECO:0000256" key="4">
    <source>
        <dbReference type="ARBA" id="ARBA00022884"/>
    </source>
</evidence>
<organism evidence="9 10">
    <name type="scientific">Penicillium chermesinum</name>
    <dbReference type="NCBI Taxonomy" id="63820"/>
    <lineage>
        <taxon>Eukaryota</taxon>
        <taxon>Fungi</taxon>
        <taxon>Dikarya</taxon>
        <taxon>Ascomycota</taxon>
        <taxon>Pezizomycotina</taxon>
        <taxon>Eurotiomycetes</taxon>
        <taxon>Eurotiomycetidae</taxon>
        <taxon>Eurotiales</taxon>
        <taxon>Aspergillaceae</taxon>
        <taxon>Penicillium</taxon>
    </lineage>
</organism>
<evidence type="ECO:0000256" key="1">
    <source>
        <dbReference type="ARBA" id="ARBA00007747"/>
    </source>
</evidence>
<keyword evidence="5" id="KW-0508">mRNA splicing</keyword>
<dbReference type="CDD" id="cd12281">
    <property type="entry name" value="RRM1_TatSF1_like"/>
    <property type="match status" value="1"/>
</dbReference>
<feature type="compositionally biased region" description="Basic and acidic residues" evidence="7">
    <location>
        <begin position="299"/>
        <end position="318"/>
    </location>
</feature>
<dbReference type="SMART" id="SM00360">
    <property type="entry name" value="RRM"/>
    <property type="match status" value="2"/>
</dbReference>
<dbReference type="GO" id="GO:0003723">
    <property type="term" value="F:RNA binding"/>
    <property type="evidence" value="ECO:0007669"/>
    <property type="project" value="UniProtKB-UniRule"/>
</dbReference>
<comment type="caution">
    <text evidence="9">The sequence shown here is derived from an EMBL/GenBank/DDBJ whole genome shotgun (WGS) entry which is preliminary data.</text>
</comment>
<feature type="region of interest" description="Disordered" evidence="7">
    <location>
        <begin position="1"/>
        <end position="43"/>
    </location>
</feature>
<dbReference type="CDD" id="cd12285">
    <property type="entry name" value="RRM3_RBM39_like"/>
    <property type="match status" value="1"/>
</dbReference>
<proteinExistence type="inferred from homology"/>
<dbReference type="Pfam" id="PF00076">
    <property type="entry name" value="RRM_1"/>
    <property type="match status" value="2"/>
</dbReference>
<dbReference type="AlphaFoldDB" id="A0A9W9PJF1"/>
<protein>
    <recommendedName>
        <fullName evidence="8">RRM domain-containing protein</fullName>
    </recommendedName>
</protein>
<dbReference type="PANTHER" id="PTHR15608:SF0">
    <property type="entry name" value="HIV TAT-SPECIFIC FACTOR 1"/>
    <property type="match status" value="1"/>
</dbReference>
<dbReference type="Gene3D" id="3.30.70.330">
    <property type="match status" value="2"/>
</dbReference>
<evidence type="ECO:0000313" key="10">
    <source>
        <dbReference type="Proteomes" id="UP001150941"/>
    </source>
</evidence>
<keyword evidence="10" id="KW-1185">Reference proteome</keyword>
<reference evidence="9" key="2">
    <citation type="journal article" date="2023" name="IMA Fungus">
        <title>Comparative genomic study of the Penicillium genus elucidates a diverse pangenome and 15 lateral gene transfer events.</title>
        <authorList>
            <person name="Petersen C."/>
            <person name="Sorensen T."/>
            <person name="Nielsen M.R."/>
            <person name="Sondergaard T.E."/>
            <person name="Sorensen J.L."/>
            <person name="Fitzpatrick D.A."/>
            <person name="Frisvad J.C."/>
            <person name="Nielsen K.L."/>
        </authorList>
    </citation>
    <scope>NUCLEOTIDE SEQUENCE</scope>
    <source>
        <strain evidence="9">IBT 19713</strain>
    </source>
</reference>
<evidence type="ECO:0000256" key="5">
    <source>
        <dbReference type="ARBA" id="ARBA00023187"/>
    </source>
</evidence>